<evidence type="ECO:0000313" key="1">
    <source>
        <dbReference type="EMBL" id="ASL15680.1"/>
    </source>
</evidence>
<proteinExistence type="predicted"/>
<dbReference type="Gene3D" id="3.10.310.30">
    <property type="match status" value="1"/>
</dbReference>
<sequence length="83" mass="8197">MVGARPGEVESIIGIVCTTRQPEVATVVIETEPQQGSVPMRAKAAVDAAAIMSTLGGGDMLAASDTSAGPAAEMVTALVTAVA</sequence>
<organism evidence="1 2">
    <name type="scientific">Mycobacterium intracellulare subsp. chimaera</name>
    <dbReference type="NCBI Taxonomy" id="222805"/>
    <lineage>
        <taxon>Bacteria</taxon>
        <taxon>Bacillati</taxon>
        <taxon>Actinomycetota</taxon>
        <taxon>Actinomycetes</taxon>
        <taxon>Mycobacteriales</taxon>
        <taxon>Mycobacteriaceae</taxon>
        <taxon>Mycobacterium</taxon>
        <taxon>Mycobacterium avium complex (MAC)</taxon>
    </lineage>
</organism>
<dbReference type="EMBL" id="CP015267">
    <property type="protein sequence ID" value="ASL15680.1"/>
    <property type="molecule type" value="Genomic_DNA"/>
</dbReference>
<dbReference type="AlphaFoldDB" id="A0A220YDN8"/>
<protein>
    <submittedName>
        <fullName evidence="1">Phosphoesterase domain-containing protein</fullName>
    </submittedName>
</protein>
<name>A0A220YDN8_MYCIT</name>
<gene>
    <name evidence="1" type="ORF">MYCOZU2_03292</name>
</gene>
<accession>A0A220YDN8</accession>
<dbReference type="Proteomes" id="UP000198286">
    <property type="component" value="Chromosome"/>
</dbReference>
<evidence type="ECO:0000313" key="2">
    <source>
        <dbReference type="Proteomes" id="UP000198286"/>
    </source>
</evidence>
<reference evidence="1 2" key="1">
    <citation type="journal article" date="2017" name="Lancet Infect. Dis.">
        <title>Global outbreak of severe Mycobacterium chimaera disease after cardiac surgery: a molecular epidemiological study.</title>
        <authorList>
            <person name="van Ingen J."/>
            <person name="Kohl T."/>
            <person name="Kranzer K."/>
            <person name="Hasse B."/>
            <person name="Keller P."/>
            <person name="Szafranska A."/>
            <person name="Hillemann D."/>
            <person name="Chand M."/>
            <person name="Schreiber P."/>
            <person name="Sommerstein R."/>
            <person name="Berger C."/>
            <person name="Genoni M."/>
            <person name="Ruegg C."/>
            <person name="Troillet N."/>
            <person name="Widmer A.F."/>
            <person name="Becker S.L."/>
            <person name="Herrmann M."/>
            <person name="Eckmanns T."/>
            <person name="Haller S."/>
            <person name="Hoeller C."/>
            <person name="Debast S.B."/>
            <person name="Wolfhagen M.J."/>
            <person name="Hopman J."/>
            <person name="Kluytmans J."/>
            <person name="Langelaar M."/>
            <person name="Notermans D.W."/>
            <person name="ten Oever J."/>
            <person name="van den Barselaar P."/>
            <person name="Vonk A.B.A."/>
            <person name="Vos M.C."/>
            <person name="Ahmed N."/>
            <person name="Brown T."/>
            <person name="Crook D."/>
            <person name="Lamagni T."/>
            <person name="Phin N."/>
            <person name="Smith E.G."/>
            <person name="Zambon M."/>
            <person name="Serr A."/>
            <person name="Goetting T."/>
            <person name="Ebner W."/>
            <person name="Thuermer A."/>
            <person name="Utpatel C."/>
            <person name="Sproer C."/>
            <person name="Bunk B."/>
            <person name="Nubel U."/>
            <person name="Bloemberg G."/>
            <person name="Bottger E."/>
            <person name="Niemann S."/>
            <person name="Wagner D."/>
            <person name="Sax H."/>
        </authorList>
    </citation>
    <scope>NUCLEOTIDE SEQUENCE [LARGE SCALE GENOMIC DNA]</scope>
    <source>
        <strain evidence="1 2">ZUERICH-2</strain>
    </source>
</reference>